<dbReference type="EMBL" id="FMDN01000039">
    <property type="protein sequence ID" value="SCG71149.1"/>
    <property type="molecule type" value="Genomic_DNA"/>
</dbReference>
<dbReference type="InterPro" id="IPR029058">
    <property type="entry name" value="AB_hydrolase_fold"/>
</dbReference>
<dbReference type="Proteomes" id="UP000199408">
    <property type="component" value="Unassembled WGS sequence"/>
</dbReference>
<evidence type="ECO:0000259" key="3">
    <source>
        <dbReference type="SMART" id="SM00824"/>
    </source>
</evidence>
<dbReference type="GO" id="GO:0016787">
    <property type="term" value="F:hydrolase activity"/>
    <property type="evidence" value="ECO:0007669"/>
    <property type="project" value="UniProtKB-KW"/>
</dbReference>
<dbReference type="Gene3D" id="3.40.50.1820">
    <property type="entry name" value="alpha/beta hydrolase"/>
    <property type="match status" value="1"/>
</dbReference>
<dbReference type="STRING" id="47864.GA0070560_1397"/>
<evidence type="ECO:0000313" key="5">
    <source>
        <dbReference type="Proteomes" id="UP000199408"/>
    </source>
</evidence>
<keyword evidence="5" id="KW-1185">Reference proteome</keyword>
<reference evidence="5" key="1">
    <citation type="submission" date="2016-06" db="EMBL/GenBank/DDBJ databases">
        <authorList>
            <person name="Varghese N."/>
        </authorList>
    </citation>
    <scope>NUCLEOTIDE SEQUENCE [LARGE SCALE GENOMIC DNA]</scope>
    <source>
        <strain evidence="5">DSM 43171</strain>
    </source>
</reference>
<dbReference type="PANTHER" id="PTHR11487">
    <property type="entry name" value="THIOESTERASE"/>
    <property type="match status" value="1"/>
</dbReference>
<accession>A0A1C5JLP8</accession>
<evidence type="ECO:0000313" key="4">
    <source>
        <dbReference type="EMBL" id="SCG71149.1"/>
    </source>
</evidence>
<keyword evidence="2" id="KW-0378">Hydrolase</keyword>
<dbReference type="PANTHER" id="PTHR11487:SF0">
    <property type="entry name" value="S-ACYL FATTY ACID SYNTHASE THIOESTERASE, MEDIUM CHAIN"/>
    <property type="match status" value="1"/>
</dbReference>
<dbReference type="Pfam" id="PF00975">
    <property type="entry name" value="Thioesterase"/>
    <property type="match status" value="1"/>
</dbReference>
<dbReference type="InterPro" id="IPR001031">
    <property type="entry name" value="Thioesterase"/>
</dbReference>
<dbReference type="InterPro" id="IPR020802">
    <property type="entry name" value="TesA-like"/>
</dbReference>
<comment type="similarity">
    <text evidence="1">Belongs to the thioesterase family.</text>
</comment>
<feature type="domain" description="Thioesterase TesA-like" evidence="3">
    <location>
        <begin position="28"/>
        <end position="249"/>
    </location>
</feature>
<sequence length="255" mass="27502">MTGVARGSAADLWIRTYHPAATAAAKLVCLPHAGGSASYFFPVSARLSPAVEVLAVQYPGRQDRRGERCLESIAELADALTPYVLAHADRPLALFGHSMGASLAFELTRRLEDRAVTPLALFVSGRRAPSRHHVETTHQLDDEGLLRELRALGGTHSSLLGNDELIRMALPAIRGDYTAAETYRWVPGPPLRTPIHVHTGRADPRVTLEEAAAWCEHTTAGFSLTPYSGGHFYLNDHAAEVTDAIGRVITADVAA</sequence>
<dbReference type="AlphaFoldDB" id="A0A1C5JLP8"/>
<gene>
    <name evidence="4" type="ORF">GA0070560_1397</name>
</gene>
<proteinExistence type="inferred from homology"/>
<dbReference type="InterPro" id="IPR012223">
    <property type="entry name" value="TEII"/>
</dbReference>
<protein>
    <submittedName>
        <fullName evidence="4">Surfactin synthase thioesterase subunit</fullName>
    </submittedName>
</protein>
<dbReference type="SUPFAM" id="SSF53474">
    <property type="entry name" value="alpha/beta-Hydrolases"/>
    <property type="match status" value="1"/>
</dbReference>
<organism evidence="4 5">
    <name type="scientific">Micromonospora halophytica</name>
    <dbReference type="NCBI Taxonomy" id="47864"/>
    <lineage>
        <taxon>Bacteria</taxon>
        <taxon>Bacillati</taxon>
        <taxon>Actinomycetota</taxon>
        <taxon>Actinomycetes</taxon>
        <taxon>Micromonosporales</taxon>
        <taxon>Micromonosporaceae</taxon>
        <taxon>Micromonospora</taxon>
    </lineage>
</organism>
<dbReference type="SMART" id="SM00824">
    <property type="entry name" value="PKS_TE"/>
    <property type="match status" value="1"/>
</dbReference>
<name>A0A1C5JLP8_9ACTN</name>
<evidence type="ECO:0000256" key="2">
    <source>
        <dbReference type="ARBA" id="ARBA00022801"/>
    </source>
</evidence>
<dbReference type="GO" id="GO:0008610">
    <property type="term" value="P:lipid biosynthetic process"/>
    <property type="evidence" value="ECO:0007669"/>
    <property type="project" value="TreeGrafter"/>
</dbReference>
<evidence type="ECO:0000256" key="1">
    <source>
        <dbReference type="ARBA" id="ARBA00007169"/>
    </source>
</evidence>